<dbReference type="EMBL" id="JACIJO010000002">
    <property type="protein sequence ID" value="MBB6326257.1"/>
    <property type="molecule type" value="Genomic_DNA"/>
</dbReference>
<protein>
    <submittedName>
        <fullName evidence="2">Uncharacterized protein</fullName>
    </submittedName>
</protein>
<comment type="caution">
    <text evidence="2">The sequence shown here is derived from an EMBL/GenBank/DDBJ whole genome shotgun (WGS) entry which is preliminary data.</text>
</comment>
<proteinExistence type="predicted"/>
<keyword evidence="3" id="KW-1185">Reference proteome</keyword>
<dbReference type="AlphaFoldDB" id="A0A841MLA8"/>
<organism evidence="2 3">
    <name type="scientific">Algoriphagus iocasae</name>
    <dbReference type="NCBI Taxonomy" id="1836499"/>
    <lineage>
        <taxon>Bacteria</taxon>
        <taxon>Pseudomonadati</taxon>
        <taxon>Bacteroidota</taxon>
        <taxon>Cytophagia</taxon>
        <taxon>Cytophagales</taxon>
        <taxon>Cyclobacteriaceae</taxon>
        <taxon>Algoriphagus</taxon>
    </lineage>
</organism>
<feature type="region of interest" description="Disordered" evidence="1">
    <location>
        <begin position="1"/>
        <end position="20"/>
    </location>
</feature>
<evidence type="ECO:0000313" key="3">
    <source>
        <dbReference type="Proteomes" id="UP000588604"/>
    </source>
</evidence>
<feature type="compositionally biased region" description="Basic and acidic residues" evidence="1">
    <location>
        <begin position="53"/>
        <end position="64"/>
    </location>
</feature>
<reference evidence="2 3" key="1">
    <citation type="submission" date="2020-08" db="EMBL/GenBank/DDBJ databases">
        <title>Genomic Encyclopedia of Type Strains, Phase IV (KMG-IV): sequencing the most valuable type-strain genomes for metagenomic binning, comparative biology and taxonomic classification.</title>
        <authorList>
            <person name="Goeker M."/>
        </authorList>
    </citation>
    <scope>NUCLEOTIDE SEQUENCE [LARGE SCALE GENOMIC DNA]</scope>
    <source>
        <strain evidence="2 3">DSM 102044</strain>
    </source>
</reference>
<gene>
    <name evidence="2" type="ORF">FHS59_001885</name>
</gene>
<feature type="region of interest" description="Disordered" evidence="1">
    <location>
        <begin position="42"/>
        <end position="64"/>
    </location>
</feature>
<accession>A0A841MLA8</accession>
<name>A0A841MLA8_9BACT</name>
<evidence type="ECO:0000313" key="2">
    <source>
        <dbReference type="EMBL" id="MBB6326257.1"/>
    </source>
</evidence>
<dbReference type="Proteomes" id="UP000588604">
    <property type="component" value="Unassembled WGS sequence"/>
</dbReference>
<evidence type="ECO:0000256" key="1">
    <source>
        <dbReference type="SAM" id="MobiDB-lite"/>
    </source>
</evidence>
<dbReference type="RefSeq" id="WP_184494876.1">
    <property type="nucleotide sequence ID" value="NZ_JACIJO010000002.1"/>
</dbReference>
<sequence>MKKSKKTSPKKEPENEAYSEEWEIGIGMGILPEDIPFTQNIGCVGGKTKSSKVKNDDPTKEKDK</sequence>